<dbReference type="Gene3D" id="3.30.1370.130">
    <property type="match status" value="1"/>
</dbReference>
<dbReference type="InterPro" id="IPR038591">
    <property type="entry name" value="NolW-like_sf"/>
</dbReference>
<feature type="repeat" description="TPR" evidence="4">
    <location>
        <begin position="23"/>
        <end position="56"/>
    </location>
</feature>
<evidence type="ECO:0000256" key="2">
    <source>
        <dbReference type="ARBA" id="ARBA00022729"/>
    </source>
</evidence>
<evidence type="ECO:0000259" key="9">
    <source>
        <dbReference type="Pfam" id="PF00263"/>
    </source>
</evidence>
<dbReference type="Proteomes" id="UP000663570">
    <property type="component" value="Chromosome"/>
</dbReference>
<reference evidence="11 12" key="1">
    <citation type="submission" date="2021-02" db="EMBL/GenBank/DDBJ databases">
        <title>Niveibacterium changnyeongensis HC41.</title>
        <authorList>
            <person name="Kang M."/>
        </authorList>
    </citation>
    <scope>NUCLEOTIDE SEQUENCE [LARGE SCALE GENOMIC DNA]</scope>
    <source>
        <strain evidence="11 12">HC41</strain>
    </source>
</reference>
<dbReference type="PANTHER" id="PTHR30332">
    <property type="entry name" value="PROBABLE GENERAL SECRETION PATHWAY PROTEIN D"/>
    <property type="match status" value="1"/>
</dbReference>
<evidence type="ECO:0000256" key="7">
    <source>
        <dbReference type="SAM" id="MobiDB-lite"/>
    </source>
</evidence>
<dbReference type="RefSeq" id="WP_172202286.1">
    <property type="nucleotide sequence ID" value="NZ_CP071060.1"/>
</dbReference>
<feature type="chain" id="PRO_5047231252" evidence="8">
    <location>
        <begin position="27"/>
        <end position="676"/>
    </location>
</feature>
<feature type="region of interest" description="Disordered" evidence="7">
    <location>
        <begin position="568"/>
        <end position="676"/>
    </location>
</feature>
<evidence type="ECO:0000313" key="12">
    <source>
        <dbReference type="Proteomes" id="UP000663570"/>
    </source>
</evidence>
<dbReference type="PANTHER" id="PTHR30332:SF17">
    <property type="entry name" value="TYPE IV PILIATION SYSTEM PROTEIN DR_0774-RELATED"/>
    <property type="match status" value="1"/>
</dbReference>
<evidence type="ECO:0000256" key="3">
    <source>
        <dbReference type="ARBA" id="ARBA00023136"/>
    </source>
</evidence>
<feature type="compositionally biased region" description="Pro residues" evidence="7">
    <location>
        <begin position="597"/>
        <end position="614"/>
    </location>
</feature>
<dbReference type="PRINTS" id="PR00811">
    <property type="entry name" value="BCTERIALGSPD"/>
</dbReference>
<feature type="domain" description="Type II/III secretion system secretin-like" evidence="9">
    <location>
        <begin position="397"/>
        <end position="558"/>
    </location>
</feature>
<dbReference type="Gene3D" id="1.25.40.10">
    <property type="entry name" value="Tetratricopeptide repeat domain"/>
    <property type="match status" value="1"/>
</dbReference>
<gene>
    <name evidence="11" type="ORF">JY500_21330</name>
</gene>
<dbReference type="InterPro" id="IPR019734">
    <property type="entry name" value="TPR_rpt"/>
</dbReference>
<dbReference type="InterPro" id="IPR001775">
    <property type="entry name" value="GspD/PilQ"/>
</dbReference>
<dbReference type="InterPro" id="IPR050810">
    <property type="entry name" value="Bact_Secretion_Sys_Channel"/>
</dbReference>
<dbReference type="SUPFAM" id="SSF48452">
    <property type="entry name" value="TPR-like"/>
    <property type="match status" value="1"/>
</dbReference>
<name>A0ABX7M5C2_9RHOO</name>
<dbReference type="Pfam" id="PF03958">
    <property type="entry name" value="Secretin_N"/>
    <property type="match status" value="1"/>
</dbReference>
<dbReference type="Gene3D" id="3.30.1370.120">
    <property type="match status" value="1"/>
</dbReference>
<keyword evidence="2 8" id="KW-0732">Signal</keyword>
<dbReference type="Pfam" id="PF00263">
    <property type="entry name" value="Secretin"/>
    <property type="match status" value="1"/>
</dbReference>
<proteinExistence type="inferred from homology"/>
<evidence type="ECO:0000256" key="1">
    <source>
        <dbReference type="ARBA" id="ARBA00004370"/>
    </source>
</evidence>
<dbReference type="InterPro" id="IPR004846">
    <property type="entry name" value="T2SS/T3SS_dom"/>
</dbReference>
<evidence type="ECO:0000256" key="5">
    <source>
        <dbReference type="RuleBase" id="RU004003"/>
    </source>
</evidence>
<keyword evidence="3" id="KW-0472">Membrane</keyword>
<keyword evidence="12" id="KW-1185">Reference proteome</keyword>
<accession>A0ABX7M5C2</accession>
<dbReference type="EMBL" id="CP071060">
    <property type="protein sequence ID" value="QSI76956.1"/>
    <property type="molecule type" value="Genomic_DNA"/>
</dbReference>
<feature type="compositionally biased region" description="Low complexity" evidence="7">
    <location>
        <begin position="615"/>
        <end position="632"/>
    </location>
</feature>
<dbReference type="PROSITE" id="PS51257">
    <property type="entry name" value="PROKAR_LIPOPROTEIN"/>
    <property type="match status" value="1"/>
</dbReference>
<dbReference type="InterPro" id="IPR011990">
    <property type="entry name" value="TPR-like_helical_dom_sf"/>
</dbReference>
<evidence type="ECO:0000313" key="11">
    <source>
        <dbReference type="EMBL" id="QSI76956.1"/>
    </source>
</evidence>
<evidence type="ECO:0000259" key="10">
    <source>
        <dbReference type="Pfam" id="PF03958"/>
    </source>
</evidence>
<protein>
    <submittedName>
        <fullName evidence="11">General secretion pathway protein GspD</fullName>
    </submittedName>
</protein>
<organism evidence="11 12">
    <name type="scientific">Niveibacterium microcysteis</name>
    <dbReference type="NCBI Taxonomy" id="2811415"/>
    <lineage>
        <taxon>Bacteria</taxon>
        <taxon>Pseudomonadati</taxon>
        <taxon>Pseudomonadota</taxon>
        <taxon>Betaproteobacteria</taxon>
        <taxon>Rhodocyclales</taxon>
        <taxon>Rhodocyclaceae</taxon>
        <taxon>Niveibacterium</taxon>
    </lineage>
</organism>
<keyword evidence="6" id="KW-0813">Transport</keyword>
<feature type="signal peptide" evidence="8">
    <location>
        <begin position="1"/>
        <end position="26"/>
    </location>
</feature>
<dbReference type="PROSITE" id="PS50005">
    <property type="entry name" value="TPR"/>
    <property type="match status" value="1"/>
</dbReference>
<evidence type="ECO:0000256" key="4">
    <source>
        <dbReference type="PROSITE-ProRule" id="PRU00339"/>
    </source>
</evidence>
<dbReference type="InterPro" id="IPR005644">
    <property type="entry name" value="NolW-like"/>
</dbReference>
<evidence type="ECO:0000256" key="8">
    <source>
        <dbReference type="SAM" id="SignalP"/>
    </source>
</evidence>
<keyword evidence="4" id="KW-0802">TPR repeat</keyword>
<comment type="similarity">
    <text evidence="5">Belongs to the bacterial secretin family.</text>
</comment>
<comment type="subcellular location">
    <subcellularLocation>
        <location evidence="6">Cell outer membrane</location>
    </subcellularLocation>
    <subcellularLocation>
        <location evidence="1">Membrane</location>
    </subcellularLocation>
</comment>
<sequence>MTRLSRIRAASALVLLLLAGCAGQKAFRAGGELIEQKQYEAALEQYRAAIAADPNNAEFRLTYLKARDQAVAQWLAEAERAQAAGRSGEAAPLFMQVLRADEKNARAIRGLRAMERDNRHAQYVAEAQSAYSQGDLDGAQARLRIVLSENPAYPSAIELNGQIEQRRAQPRGASEQRLAEAFRKPISIEFRDAQLRQVFEVISRASGLNFVLDKEVRGDQRTTIFLRNSTVANALALTLLTNQLEQRVLDSSSVLIFPSTTQKLRDYQALAVKTFVLANGDAKNVANTLRTILKTRDVVVDEKQNMLIVRDTPEALRMAEKLITLHDQAPPEVMLEVEILEVQRNRLLKLGIEYPGRASLTPLASDGKTLTLADLLDLGSHNIGVTIDPLAINANRTVSDVRVLANPRIRVLNREKAKIVVGQKVPTITNTATSTGFVAGSVSYLDVGLKLEVEPNVSPDGEVTIKMGLEVSNILDRIQQKDGTTVYQLGTRNADTILRLHDGENQVLAGLINDSQTSGGSHIPGLGDIPGLDRVFGSKTDDSQQSEVVLSITPRIVRPAVRPSVRDAEFEAGTEASLKPLSLGDIPAPTQQGNPNNVPPPPPNNPPPPPPQAPAAPAAASPAAPAAVAPSAKHGDGRLALRSSVQLSQPPAARPADEAPSHEYRFALAGDALPQR</sequence>
<feature type="compositionally biased region" description="Basic and acidic residues" evidence="7">
    <location>
        <begin position="655"/>
        <end position="665"/>
    </location>
</feature>
<evidence type="ECO:0000256" key="6">
    <source>
        <dbReference type="RuleBase" id="RU004004"/>
    </source>
</evidence>
<feature type="domain" description="NolW-like" evidence="10">
    <location>
        <begin position="272"/>
        <end position="331"/>
    </location>
</feature>